<evidence type="ECO:0000259" key="1">
    <source>
        <dbReference type="Pfam" id="PF00394"/>
    </source>
</evidence>
<proteinExistence type="predicted"/>
<evidence type="ECO:0000313" key="2">
    <source>
        <dbReference type="EMBL" id="GFC75393.1"/>
    </source>
</evidence>
<dbReference type="PANTHER" id="PTHR11709">
    <property type="entry name" value="MULTI-COPPER OXIDASE"/>
    <property type="match status" value="1"/>
</dbReference>
<reference evidence="2" key="1">
    <citation type="journal article" date="2019" name="Sci. Rep.">
        <title>Draft genome of Tanacetum cinerariifolium, the natural source of mosquito coil.</title>
        <authorList>
            <person name="Yamashiro T."/>
            <person name="Shiraishi A."/>
            <person name="Satake H."/>
            <person name="Nakayama K."/>
        </authorList>
    </citation>
    <scope>NUCLEOTIDE SEQUENCE</scope>
</reference>
<comment type="caution">
    <text evidence="2">The sequence shown here is derived from an EMBL/GenBank/DDBJ whole genome shotgun (WGS) entry which is preliminary data.</text>
</comment>
<dbReference type="AlphaFoldDB" id="A0A699QRT3"/>
<dbReference type="Pfam" id="PF00394">
    <property type="entry name" value="Cu-oxidase"/>
    <property type="match status" value="1"/>
</dbReference>
<dbReference type="SUPFAM" id="SSF49503">
    <property type="entry name" value="Cupredoxins"/>
    <property type="match status" value="1"/>
</dbReference>
<feature type="domain" description="Plastocyanin-like" evidence="1">
    <location>
        <begin position="1"/>
        <end position="63"/>
    </location>
</feature>
<gene>
    <name evidence="2" type="ORF">Tci_847363</name>
</gene>
<protein>
    <submittedName>
        <fullName evidence="2">L-ascorbate oxidase homolog</fullName>
    </submittedName>
</protein>
<dbReference type="PANTHER" id="PTHR11709:SF469">
    <property type="entry name" value="L-ASCORBATE OXIDASE HOMOLOG"/>
    <property type="match status" value="1"/>
</dbReference>
<accession>A0A699QRT3</accession>
<dbReference type="Gene3D" id="2.60.40.420">
    <property type="entry name" value="Cupredoxins - blue copper proteins"/>
    <property type="match status" value="1"/>
</dbReference>
<name>A0A699QRT3_TANCI</name>
<dbReference type="InterPro" id="IPR045087">
    <property type="entry name" value="Cu-oxidase_fam"/>
</dbReference>
<dbReference type="EMBL" id="BKCJ011051569">
    <property type="protein sequence ID" value="GFC75393.1"/>
    <property type="molecule type" value="Genomic_DNA"/>
</dbReference>
<organism evidence="2">
    <name type="scientific">Tanacetum cinerariifolium</name>
    <name type="common">Dalmatian daisy</name>
    <name type="synonym">Chrysanthemum cinerariifolium</name>
    <dbReference type="NCBI Taxonomy" id="118510"/>
    <lineage>
        <taxon>Eukaryota</taxon>
        <taxon>Viridiplantae</taxon>
        <taxon>Streptophyta</taxon>
        <taxon>Embryophyta</taxon>
        <taxon>Tracheophyta</taxon>
        <taxon>Spermatophyta</taxon>
        <taxon>Magnoliopsida</taxon>
        <taxon>eudicotyledons</taxon>
        <taxon>Gunneridae</taxon>
        <taxon>Pentapetalae</taxon>
        <taxon>asterids</taxon>
        <taxon>campanulids</taxon>
        <taxon>Asterales</taxon>
        <taxon>Asteraceae</taxon>
        <taxon>Asteroideae</taxon>
        <taxon>Anthemideae</taxon>
        <taxon>Anthemidinae</taxon>
        <taxon>Tanacetum</taxon>
    </lineage>
</organism>
<dbReference type="GO" id="GO:0016491">
    <property type="term" value="F:oxidoreductase activity"/>
    <property type="evidence" value="ECO:0007669"/>
    <property type="project" value="TreeGrafter"/>
</dbReference>
<sequence>MTLVEVEGTHTVQTSLSSLDIHVGQSYSVLVTADQPPQDYYIAVSSRFGNSTLNTTGILRYTNSQKAVSGTPPPPPENDITWSLNQARSIRTNLTASGPRPNPQGSYHYGQINITRTIKIKGVASIVDRKQRYSVNGVSFVEADTPLKLADYFN</sequence>
<dbReference type="InterPro" id="IPR001117">
    <property type="entry name" value="Cu-oxidase_2nd"/>
</dbReference>
<dbReference type="InterPro" id="IPR008972">
    <property type="entry name" value="Cupredoxin"/>
</dbReference>
<feature type="non-terminal residue" evidence="2">
    <location>
        <position position="154"/>
    </location>
</feature>